<dbReference type="GO" id="GO:0016757">
    <property type="term" value="F:glycosyltransferase activity"/>
    <property type="evidence" value="ECO:0007669"/>
    <property type="project" value="InterPro"/>
</dbReference>
<dbReference type="Gene3D" id="3.40.50.2000">
    <property type="entry name" value="Glycogen Phosphorylase B"/>
    <property type="match status" value="2"/>
</dbReference>
<organism evidence="2 3">
    <name type="scientific">Burkholderia cepacia</name>
    <name type="common">Pseudomonas cepacia</name>
    <dbReference type="NCBI Taxonomy" id="292"/>
    <lineage>
        <taxon>Bacteria</taxon>
        <taxon>Pseudomonadati</taxon>
        <taxon>Pseudomonadota</taxon>
        <taxon>Betaproteobacteria</taxon>
        <taxon>Burkholderiales</taxon>
        <taxon>Burkholderiaceae</taxon>
        <taxon>Burkholderia</taxon>
        <taxon>Burkholderia cepacia complex</taxon>
    </lineage>
</organism>
<gene>
    <name evidence="2" type="ORF">C5615_33020</name>
</gene>
<evidence type="ECO:0000259" key="1">
    <source>
        <dbReference type="Pfam" id="PF00534"/>
    </source>
</evidence>
<accession>A0A2S8I7K9</accession>
<dbReference type="EMBL" id="PUIQ01000063">
    <property type="protein sequence ID" value="PQP10786.1"/>
    <property type="molecule type" value="Genomic_DNA"/>
</dbReference>
<dbReference type="PANTHER" id="PTHR12526">
    <property type="entry name" value="GLYCOSYLTRANSFERASE"/>
    <property type="match status" value="1"/>
</dbReference>
<evidence type="ECO:0000313" key="2">
    <source>
        <dbReference type="EMBL" id="PQP10786.1"/>
    </source>
</evidence>
<dbReference type="Pfam" id="PF00534">
    <property type="entry name" value="Glycos_transf_1"/>
    <property type="match status" value="1"/>
</dbReference>
<dbReference type="RefSeq" id="WP_105393272.1">
    <property type="nucleotide sequence ID" value="NZ_PUIQ01000063.1"/>
</dbReference>
<reference evidence="2 3" key="1">
    <citation type="submission" date="2018-02" db="EMBL/GenBank/DDBJ databases">
        <title>Draft genome sequencing of Burkholderia cepacia Y14-15.</title>
        <authorList>
            <person name="Zheng B.-X."/>
        </authorList>
    </citation>
    <scope>NUCLEOTIDE SEQUENCE [LARGE SCALE GENOMIC DNA]</scope>
    <source>
        <strain evidence="2 3">Y14-15</strain>
    </source>
</reference>
<proteinExistence type="predicted"/>
<dbReference type="AlphaFoldDB" id="A0A2S8I7K9"/>
<dbReference type="InterPro" id="IPR001296">
    <property type="entry name" value="Glyco_trans_1"/>
</dbReference>
<name>A0A2S8I7K9_BURCE</name>
<dbReference type="Proteomes" id="UP000238206">
    <property type="component" value="Unassembled WGS sequence"/>
</dbReference>
<comment type="caution">
    <text evidence="2">The sequence shown here is derived from an EMBL/GenBank/DDBJ whole genome shotgun (WGS) entry which is preliminary data.</text>
</comment>
<sequence length="451" mass="49238">MKLLIFTPTIKRSAIGRMASLVVRQLVAQGHEVSVVQTEAVRFLDLPTHEFNAPLIAWNEFTSVQQAAASADMCVYQIGNNYDFHEGCLHWVSKAPGIVCLHDFYLGHLFYGWAQSRLPEANAVLKGWYGEAIAARFFAYTNGDAFIDATCEDSPMTEWICSMALGVVTHSSWGCDRVLKACSGPVSVAALPYDAPTAQTERHTPHKDSGHMQVLTIGHINSNKRVESVIRAIGSSATLRNNVTYKLVGHVQPEIVLSLSRMARGHGVNLVIVGEVDDTALAQAIAESDVVSCLRWPTLEAASASAIEAMLYGKAVICTDAGFYSEIPDEYVLKVSIKNEINDISSSLTALIHDREKIRTIGKKAQLWATDTFSAAVYARSLTDMARRALIAKPVIDACHSISEIAERWSATMVNPLRKEDLAALEIFSGRPAAEVAPAWVVPQANDLQLT</sequence>
<dbReference type="PANTHER" id="PTHR12526:SF636">
    <property type="entry name" value="BLL3647 PROTEIN"/>
    <property type="match status" value="1"/>
</dbReference>
<dbReference type="SUPFAM" id="SSF53756">
    <property type="entry name" value="UDP-Glycosyltransferase/glycogen phosphorylase"/>
    <property type="match status" value="1"/>
</dbReference>
<feature type="domain" description="Glycosyl transferase family 1" evidence="1">
    <location>
        <begin position="204"/>
        <end position="367"/>
    </location>
</feature>
<protein>
    <recommendedName>
        <fullName evidence="1">Glycosyl transferase family 1 domain-containing protein</fullName>
    </recommendedName>
</protein>
<evidence type="ECO:0000313" key="3">
    <source>
        <dbReference type="Proteomes" id="UP000238206"/>
    </source>
</evidence>